<dbReference type="PANTHER" id="PTHR16897">
    <property type="entry name" value="OS10G0105400 PROTEIN"/>
    <property type="match status" value="1"/>
</dbReference>
<reference evidence="1" key="2">
    <citation type="journal article" date="2021" name="Genome Biol. Evol.">
        <title>Developing a high-quality reference genome for a parasitic bivalve with doubly uniparental inheritance (Bivalvia: Unionida).</title>
        <authorList>
            <person name="Smith C.H."/>
        </authorList>
    </citation>
    <scope>NUCLEOTIDE SEQUENCE</scope>
    <source>
        <strain evidence="1">CHS0354</strain>
        <tissue evidence="1">Mantle</tissue>
    </source>
</reference>
<sequence length="906" mass="101535">YEWSVGLSLYDEPTGVFSASHENIWHHVGEERYMIYSIPRSKNLHNGLKYSFFVRSWYNESSYAIFKSPGVYIDSRPPRITYSKGNHVKETLGNLTKDVDFAKFGDEIYVDWTNKFPGTNTVGITMFRLYISTYPGGHDVHAAEDDLDPTVSRYLIPLQNIIPSTRYYANIQAYGKSGLHTTVSSDGFMIDVDPPEPGVVYDGQGWRDMEFQNSSEDVSASWHSFSDIHSGISHYMWCSTTETESSTCSIRSWLDVSLFTYRSHTPNPSLENGIRIIHKVYAVDAVGHMSVVVESDGVTVDSTAPMREDRSLFLDNIVQNPSFESDSFGKDLIEIEQMTACETHTITGWSATPGSCVWLATTSINHAQDGNSYLVVRGSVTQTIQGLEKDQKYRIVFYTSHLPFSSSVIANKEGFINVDGTRHVFLLYNKVQRYDNRQTSHIIMIWHQHTFFFLARSSELTIEIGSTDRSTGITIDSVQIQKNILHRDSSVNKNNHVQAHAVFVHDWTSVHASWNFIDLESSIVDYSWAIGYVVGGTQLQDFHSVGLRTFAYNRTLKLTQNSKVHVTVVATNAAGLKTVSYSEPITVDFTPPVLNVVRDGKGLDIDFQDTLVIIANWDVADPETGIRECRWAIGTKPGETDLHNFTRAEHGIWTVSQELQIYEVKDKTIYMTVRCENGAGLVTSRSSDGVRIVLSAPSANDLEISIMGISKSVYLPRDLFHGDASAVRIRWSGFRNDLGIEMCEVTLEGPSIEVTELVTVDTQGYMCTDFKGLHLKDGLHKVYVTGINSVKMRTETKIGNFTLLTKPPLKQDTRTLLLNWNPSTGSVKTSWDSVFTSDYPLQYEVSAGTVQGGSDIIQWQETRLNQLIFSVDKESIGPTGKDVFISVRAISPSGLYETANAHILLT</sequence>
<organism evidence="1 2">
    <name type="scientific">Potamilus streckersoni</name>
    <dbReference type="NCBI Taxonomy" id="2493646"/>
    <lineage>
        <taxon>Eukaryota</taxon>
        <taxon>Metazoa</taxon>
        <taxon>Spiralia</taxon>
        <taxon>Lophotrochozoa</taxon>
        <taxon>Mollusca</taxon>
        <taxon>Bivalvia</taxon>
        <taxon>Autobranchia</taxon>
        <taxon>Heteroconchia</taxon>
        <taxon>Palaeoheterodonta</taxon>
        <taxon>Unionida</taxon>
        <taxon>Unionoidea</taxon>
        <taxon>Unionidae</taxon>
        <taxon>Ambleminae</taxon>
        <taxon>Lampsilini</taxon>
        <taxon>Potamilus</taxon>
    </lineage>
</organism>
<evidence type="ECO:0000313" key="2">
    <source>
        <dbReference type="Proteomes" id="UP001195483"/>
    </source>
</evidence>
<reference evidence="1" key="1">
    <citation type="journal article" date="2021" name="Genome Biol. Evol.">
        <title>A High-Quality Reference Genome for a Parasitic Bivalve with Doubly Uniparental Inheritance (Bivalvia: Unionida).</title>
        <authorList>
            <person name="Smith C.H."/>
        </authorList>
    </citation>
    <scope>NUCLEOTIDE SEQUENCE</scope>
    <source>
        <strain evidence="1">CHS0354</strain>
    </source>
</reference>
<dbReference type="EMBL" id="JAEAOA010001453">
    <property type="protein sequence ID" value="KAK3612504.1"/>
    <property type="molecule type" value="Genomic_DNA"/>
</dbReference>
<dbReference type="Gene3D" id="2.60.120.260">
    <property type="entry name" value="Galactose-binding domain-like"/>
    <property type="match status" value="1"/>
</dbReference>
<comment type="caution">
    <text evidence="1">The sequence shown here is derived from an EMBL/GenBank/DDBJ whole genome shotgun (WGS) entry which is preliminary data.</text>
</comment>
<proteinExistence type="predicted"/>
<dbReference type="AlphaFoldDB" id="A0AAE0TLC9"/>
<feature type="non-terminal residue" evidence="1">
    <location>
        <position position="906"/>
    </location>
</feature>
<reference evidence="1" key="3">
    <citation type="submission" date="2023-05" db="EMBL/GenBank/DDBJ databases">
        <authorList>
            <person name="Smith C.H."/>
        </authorList>
    </citation>
    <scope>NUCLEOTIDE SEQUENCE</scope>
    <source>
        <strain evidence="1">CHS0354</strain>
        <tissue evidence="1">Mantle</tissue>
    </source>
</reference>
<dbReference type="PANTHER" id="PTHR16897:SF2">
    <property type="entry name" value="OS03G0226600 PROTEIN"/>
    <property type="match status" value="1"/>
</dbReference>
<gene>
    <name evidence="1" type="ORF">CHS0354_024474</name>
</gene>
<protein>
    <submittedName>
        <fullName evidence="1">Uncharacterized protein</fullName>
    </submittedName>
</protein>
<keyword evidence="2" id="KW-1185">Reference proteome</keyword>
<accession>A0AAE0TLC9</accession>
<name>A0AAE0TLC9_9BIVA</name>
<dbReference type="Proteomes" id="UP001195483">
    <property type="component" value="Unassembled WGS sequence"/>
</dbReference>
<evidence type="ECO:0000313" key="1">
    <source>
        <dbReference type="EMBL" id="KAK3612504.1"/>
    </source>
</evidence>